<dbReference type="Proteomes" id="UP000586976">
    <property type="component" value="Unassembled WGS sequence"/>
</dbReference>
<accession>A0A7W2D9K5</accession>
<reference evidence="2 3" key="1">
    <citation type="submission" date="2020-07" db="EMBL/GenBank/DDBJ databases">
        <title>Streptomyces isolated from Indian soil.</title>
        <authorList>
            <person name="Mandal S."/>
            <person name="Maiti P.K."/>
        </authorList>
    </citation>
    <scope>NUCLEOTIDE SEQUENCE [LARGE SCALE GENOMIC DNA]</scope>
    <source>
        <strain evidence="2 3">PSKA54</strain>
    </source>
</reference>
<sequence length="506" mass="56043">MERYDTSTVPDPFVRAMEAALSLAVRLSAPETAALDHAAVESMIETDGREVLRRFFQGHLDLRARQEENSPSPREVTGPDGVPRTHREKGRPRLLACLFGTVSVTRLAWRGRGRPDVHPADAVLSLPRGRHSAGIKRLAVREAIRSSYDQVVEAVGDRCGRVLGKRRAESLVVEAAGDIDAFYHHKIALPCTADMPLVIQVDGKGVVMRPEALREATRRAAIRKKQQGRQARLAPGEKPNRKRMATIATVHDTRPAPRRPHDIVHPPGGRSERRTVNPGPKAVNRWCTASLIHDLDDVIAEAFTQADDRDPGHHRPWLVLVDGALHQLDLIRAEARHRKVKINILIDLVHVAEYIWTAAHAFHPVGSEAAETFAAEKLTAILHRHAARVADEMTTQAEAQNLPAAKHDTVTTSANYLTGHLDQLHYDTALEAGWPIATGSVEGACRHLVGDRLDITGARWGLDGAEAVLKLRAVHANDDLDPYLAYHHTREHQRTYPDQHNYQLGA</sequence>
<comment type="caution">
    <text evidence="2">The sequence shown here is derived from an EMBL/GenBank/DDBJ whole genome shotgun (WGS) entry which is preliminary data.</text>
</comment>
<dbReference type="EMBL" id="JACEQY010000095">
    <property type="protein sequence ID" value="MBA4867142.1"/>
    <property type="molecule type" value="Genomic_DNA"/>
</dbReference>
<name>A0A7W2D9K5_9ACTN</name>
<evidence type="ECO:0000313" key="2">
    <source>
        <dbReference type="EMBL" id="MBA4867142.1"/>
    </source>
</evidence>
<dbReference type="RefSeq" id="WP_181868466.1">
    <property type="nucleotide sequence ID" value="NZ_JACEQY010000095.1"/>
</dbReference>
<feature type="compositionally biased region" description="Basic and acidic residues" evidence="1">
    <location>
        <begin position="254"/>
        <end position="275"/>
    </location>
</feature>
<feature type="region of interest" description="Disordered" evidence="1">
    <location>
        <begin position="254"/>
        <end position="280"/>
    </location>
</feature>
<protein>
    <submittedName>
        <fullName evidence="2">ISKra4 family transposase</fullName>
    </submittedName>
</protein>
<feature type="region of interest" description="Disordered" evidence="1">
    <location>
        <begin position="63"/>
        <end position="87"/>
    </location>
</feature>
<keyword evidence="3" id="KW-1185">Reference proteome</keyword>
<dbReference type="NCBIfam" id="NF033572">
    <property type="entry name" value="transpos_ISKra4"/>
    <property type="match status" value="1"/>
</dbReference>
<dbReference type="AlphaFoldDB" id="A0A7W2D9K5"/>
<organism evidence="2 3">
    <name type="scientific">Streptomyces himalayensis subsp. aureolus</name>
    <dbReference type="NCBI Taxonomy" id="2758039"/>
    <lineage>
        <taxon>Bacteria</taxon>
        <taxon>Bacillati</taxon>
        <taxon>Actinomycetota</taxon>
        <taxon>Actinomycetes</taxon>
        <taxon>Kitasatosporales</taxon>
        <taxon>Streptomycetaceae</taxon>
        <taxon>Streptomyces</taxon>
        <taxon>Streptomyces himalayensis</taxon>
    </lineage>
</organism>
<evidence type="ECO:0000313" key="3">
    <source>
        <dbReference type="Proteomes" id="UP000586976"/>
    </source>
</evidence>
<gene>
    <name evidence="2" type="ORF">H1V43_38845</name>
</gene>
<proteinExistence type="predicted"/>
<evidence type="ECO:0000256" key="1">
    <source>
        <dbReference type="SAM" id="MobiDB-lite"/>
    </source>
</evidence>